<feature type="transmembrane region" description="Helical" evidence="1">
    <location>
        <begin position="224"/>
        <end position="248"/>
    </location>
</feature>
<dbReference type="InterPro" id="IPR025367">
    <property type="entry name" value="DUF4271"/>
</dbReference>
<accession>A0A940DS50</accession>
<evidence type="ECO:0000313" key="3">
    <source>
        <dbReference type="Proteomes" id="UP000725002"/>
    </source>
</evidence>
<comment type="caution">
    <text evidence="2">The sequence shown here is derived from an EMBL/GenBank/DDBJ whole genome shotgun (WGS) entry which is preliminary data.</text>
</comment>
<feature type="transmembrane region" description="Helical" evidence="1">
    <location>
        <begin position="48"/>
        <end position="76"/>
    </location>
</feature>
<dbReference type="AlphaFoldDB" id="A0A940DS50"/>
<reference evidence="2" key="1">
    <citation type="submission" date="2020-10" db="EMBL/GenBank/DDBJ databases">
        <authorList>
            <person name="Gilroy R."/>
        </authorList>
    </citation>
    <scope>NUCLEOTIDE SEQUENCE</scope>
    <source>
        <strain evidence="2">G3-8215</strain>
    </source>
</reference>
<reference evidence="2" key="2">
    <citation type="journal article" date="2021" name="PeerJ">
        <title>Extensive microbial diversity within the chicken gut microbiome revealed by metagenomics and culture.</title>
        <authorList>
            <person name="Gilroy R."/>
            <person name="Ravi A."/>
            <person name="Getino M."/>
            <person name="Pursley I."/>
            <person name="Horton D.L."/>
            <person name="Alikhan N.F."/>
            <person name="Baker D."/>
            <person name="Gharbi K."/>
            <person name="Hall N."/>
            <person name="Watson M."/>
            <person name="Adriaenssens E.M."/>
            <person name="Foster-Nyarko E."/>
            <person name="Jarju S."/>
            <person name="Secka A."/>
            <person name="Antonio M."/>
            <person name="Oren A."/>
            <person name="Chaudhuri R.R."/>
            <person name="La Ragione R."/>
            <person name="Hildebrand F."/>
            <person name="Pallen M.J."/>
        </authorList>
    </citation>
    <scope>NUCLEOTIDE SEQUENCE</scope>
    <source>
        <strain evidence="2">G3-8215</strain>
    </source>
</reference>
<evidence type="ECO:0000256" key="1">
    <source>
        <dbReference type="SAM" id="Phobius"/>
    </source>
</evidence>
<protein>
    <submittedName>
        <fullName evidence="2">DUF4271 domain-containing protein</fullName>
    </submittedName>
</protein>
<dbReference type="EMBL" id="JADILV010000052">
    <property type="protein sequence ID" value="MBO8484004.1"/>
    <property type="molecule type" value="Genomic_DNA"/>
</dbReference>
<dbReference type="Proteomes" id="UP000725002">
    <property type="component" value="Unassembled WGS sequence"/>
</dbReference>
<dbReference type="Pfam" id="PF14093">
    <property type="entry name" value="DUF4271"/>
    <property type="match status" value="1"/>
</dbReference>
<keyword evidence="1" id="KW-0812">Transmembrane</keyword>
<gene>
    <name evidence="2" type="ORF">IAB75_07830</name>
</gene>
<feature type="transmembrane region" description="Helical" evidence="1">
    <location>
        <begin position="194"/>
        <end position="212"/>
    </location>
</feature>
<feature type="transmembrane region" description="Helical" evidence="1">
    <location>
        <begin position="167"/>
        <end position="188"/>
    </location>
</feature>
<sequence>MDGIQPIDSAFTGGTMELVPMTGTVPPVVSGPAQETAGFLSSPLPVTVIIMVLTIICIANVRTFANMIPSFSGCLFRWKENLYIEDSMTLSMNRNRLFYILIIPFCLVASGYGLYEPDAIAALPRTAHFLSVTGAVILYLLLKYALSWIVRNGRMNEKTYRTAVRTFRTFFIIITSALLATSGILEIFSAGESLTRLVLLYEAALLYIICIIREFQFFKTCSSVFTAILYLCALEFLPTGILVATAIVL</sequence>
<evidence type="ECO:0000313" key="2">
    <source>
        <dbReference type="EMBL" id="MBO8484004.1"/>
    </source>
</evidence>
<keyword evidence="1" id="KW-1133">Transmembrane helix</keyword>
<name>A0A940DS50_9BACT</name>
<proteinExistence type="predicted"/>
<keyword evidence="1" id="KW-0472">Membrane</keyword>
<organism evidence="2 3">
    <name type="scientific">Candidatus Cryptobacteroides avicola</name>
    <dbReference type="NCBI Taxonomy" id="2840757"/>
    <lineage>
        <taxon>Bacteria</taxon>
        <taxon>Pseudomonadati</taxon>
        <taxon>Bacteroidota</taxon>
        <taxon>Bacteroidia</taxon>
        <taxon>Bacteroidales</taxon>
        <taxon>Candidatus Cryptobacteroides</taxon>
    </lineage>
</organism>
<feature type="transmembrane region" description="Helical" evidence="1">
    <location>
        <begin position="97"/>
        <end position="115"/>
    </location>
</feature>
<feature type="transmembrane region" description="Helical" evidence="1">
    <location>
        <begin position="127"/>
        <end position="146"/>
    </location>
</feature>